<sequence>MTWSAAQYSTFERERTRPVRDLLAALPPQSISTAIDLGCGPGNSTQVLAERYPHAALRGLDSSEDMLAAARQRLAGIDFELGDIATWSAPQGVDVILANASLQWLPDHAQLYPHLVRQLTEGGCLAIQTPDNLDEPAHRRAREIASQGPWADKIAAIKHPPRHTATYYYDVLSPHCQQVEVWRTTYYHPLMGGAQAVVEWFKGSALRPYLAALDAGEQAQFLQLYVQAMEQDYPPAADGKVLLPFPRLFIVARR</sequence>
<name>A0AB39I6B5_9PSED</name>
<dbReference type="Gene3D" id="3.40.50.150">
    <property type="entry name" value="Vaccinia Virus protein VP39"/>
    <property type="match status" value="1"/>
</dbReference>
<dbReference type="PANTHER" id="PTHR43861:SF1">
    <property type="entry name" value="TRANS-ACONITATE 2-METHYLTRANSFERASE"/>
    <property type="match status" value="1"/>
</dbReference>
<dbReference type="InterPro" id="IPR029063">
    <property type="entry name" value="SAM-dependent_MTases_sf"/>
</dbReference>
<dbReference type="NCBIfam" id="NF002463">
    <property type="entry name" value="PRK01683.1"/>
    <property type="match status" value="1"/>
</dbReference>
<dbReference type="GO" id="GO:0030798">
    <property type="term" value="F:trans-aconitate 2-methyltransferase activity"/>
    <property type="evidence" value="ECO:0007669"/>
    <property type="project" value="UniProtKB-EC"/>
</dbReference>
<dbReference type="SUPFAM" id="SSF53335">
    <property type="entry name" value="S-adenosyl-L-methionine-dependent methyltransferases"/>
    <property type="match status" value="1"/>
</dbReference>
<evidence type="ECO:0000313" key="2">
    <source>
        <dbReference type="EMBL" id="XDK38335.1"/>
    </source>
</evidence>
<dbReference type="PANTHER" id="PTHR43861">
    <property type="entry name" value="TRANS-ACONITATE 2-METHYLTRANSFERASE-RELATED"/>
    <property type="match status" value="1"/>
</dbReference>
<reference evidence="2" key="1">
    <citation type="submission" date="2024-07" db="EMBL/GenBank/DDBJ databases">
        <title>Identification and characteristics of a novel species of coltsfoot's symbiotic bacteria.</title>
        <authorList>
            <person name="Juszczyk A."/>
            <person name="Jasielczuk I."/>
            <person name="Gurgul A."/>
            <person name="Rogala M."/>
            <person name="Kowalczyk A."/>
            <person name="Szmatola T."/>
            <person name="Kosecka-Strojek M."/>
            <person name="Arent Z."/>
            <person name="Latowski D."/>
        </authorList>
    </citation>
    <scope>NUCLEOTIDE SEQUENCE</scope>
    <source>
        <strain evidence="2">Hg7Tf</strain>
    </source>
</reference>
<accession>A0AB39I6B5</accession>
<protein>
    <submittedName>
        <fullName evidence="2">Trans-aconitate 2-methyltransferase</fullName>
        <ecNumber evidence="2">2.1.1.144</ecNumber>
    </submittedName>
</protein>
<keyword evidence="2" id="KW-0489">Methyltransferase</keyword>
<keyword evidence="2" id="KW-0808">Transferase</keyword>
<organism evidence="2">
    <name type="scientific">Pseudomonas sp. Hg7Tf</name>
    <dbReference type="NCBI Taxonomy" id="3236988"/>
    <lineage>
        <taxon>Bacteria</taxon>
        <taxon>Pseudomonadati</taxon>
        <taxon>Pseudomonadota</taxon>
        <taxon>Gammaproteobacteria</taxon>
        <taxon>Pseudomonadales</taxon>
        <taxon>Pseudomonadaceae</taxon>
        <taxon>Pseudomonas</taxon>
    </lineage>
</organism>
<dbReference type="Pfam" id="PF13847">
    <property type="entry name" value="Methyltransf_31"/>
    <property type="match status" value="1"/>
</dbReference>
<proteinExistence type="predicted"/>
<dbReference type="InterPro" id="IPR023149">
    <property type="entry name" value="Trans_acon_MeTrfase_C"/>
</dbReference>
<dbReference type="InterPro" id="IPR025714">
    <property type="entry name" value="Methyltranfer_dom"/>
</dbReference>
<feature type="domain" description="Methyltransferase" evidence="1">
    <location>
        <begin position="33"/>
        <end position="137"/>
    </location>
</feature>
<evidence type="ECO:0000259" key="1">
    <source>
        <dbReference type="Pfam" id="PF13847"/>
    </source>
</evidence>
<dbReference type="CDD" id="cd02440">
    <property type="entry name" value="AdoMet_MTases"/>
    <property type="match status" value="1"/>
</dbReference>
<dbReference type="AlphaFoldDB" id="A0AB39I6B5"/>
<dbReference type="EC" id="2.1.1.144" evidence="2"/>
<dbReference type="EMBL" id="CP162607">
    <property type="protein sequence ID" value="XDK38335.1"/>
    <property type="molecule type" value="Genomic_DNA"/>
</dbReference>
<dbReference type="Gene3D" id="1.10.150.290">
    <property type="entry name" value="S-adenosyl-L-methionine-dependent methyltransferases"/>
    <property type="match status" value="1"/>
</dbReference>
<dbReference type="RefSeq" id="WP_274072336.1">
    <property type="nucleotide sequence ID" value="NZ_CP162607.1"/>
</dbReference>
<gene>
    <name evidence="2" type="primary">tam</name>
    <name evidence="2" type="ORF">AB4Y39_06645</name>
</gene>
<dbReference type="GO" id="GO:0032259">
    <property type="term" value="P:methylation"/>
    <property type="evidence" value="ECO:0007669"/>
    <property type="project" value="UniProtKB-KW"/>
</dbReference>